<dbReference type="PANTHER" id="PTHR30518:SF2">
    <property type="entry name" value="ENDOLYTIC MUREIN TRANSGLYCOSYLASE"/>
    <property type="match status" value="1"/>
</dbReference>
<evidence type="ECO:0008006" key="9">
    <source>
        <dbReference type="Google" id="ProtNLM"/>
    </source>
</evidence>
<dbReference type="GO" id="GO:0071555">
    <property type="term" value="P:cell wall organization"/>
    <property type="evidence" value="ECO:0007669"/>
    <property type="project" value="UniProtKB-KW"/>
</dbReference>
<evidence type="ECO:0000256" key="6">
    <source>
        <dbReference type="ARBA" id="ARBA00023316"/>
    </source>
</evidence>
<evidence type="ECO:0000256" key="5">
    <source>
        <dbReference type="ARBA" id="ARBA00023239"/>
    </source>
</evidence>
<comment type="caution">
    <text evidence="7">The sequence shown here is derived from an EMBL/GenBank/DDBJ whole genome shotgun (WGS) entry which is preliminary data.</text>
</comment>
<keyword evidence="6" id="KW-0961">Cell wall biogenesis/degradation</keyword>
<accession>A0A2M7U251</accession>
<dbReference type="AlphaFoldDB" id="A0A2M7U251"/>
<proteinExistence type="predicted"/>
<evidence type="ECO:0000256" key="2">
    <source>
        <dbReference type="ARBA" id="ARBA00022692"/>
    </source>
</evidence>
<dbReference type="Gene3D" id="3.30.1490.480">
    <property type="entry name" value="Endolytic murein transglycosylase"/>
    <property type="match status" value="1"/>
</dbReference>
<keyword evidence="5" id="KW-0456">Lyase</keyword>
<keyword evidence="2" id="KW-0812">Transmembrane</keyword>
<organism evidence="7 8">
    <name type="scientific">Candidatus Roizmanbacteria bacterium CG_4_10_14_0_2_um_filter_36_9</name>
    <dbReference type="NCBI Taxonomy" id="1974823"/>
    <lineage>
        <taxon>Bacteria</taxon>
        <taxon>Candidatus Roizmaniibacteriota</taxon>
    </lineage>
</organism>
<evidence type="ECO:0000256" key="3">
    <source>
        <dbReference type="ARBA" id="ARBA00022989"/>
    </source>
</evidence>
<evidence type="ECO:0000313" key="7">
    <source>
        <dbReference type="EMBL" id="PIZ64300.1"/>
    </source>
</evidence>
<dbReference type="GO" id="GO:0016829">
    <property type="term" value="F:lyase activity"/>
    <property type="evidence" value="ECO:0007669"/>
    <property type="project" value="UniProtKB-KW"/>
</dbReference>
<evidence type="ECO:0000256" key="4">
    <source>
        <dbReference type="ARBA" id="ARBA00023136"/>
    </source>
</evidence>
<gene>
    <name evidence="7" type="ORF">COY14_04975</name>
</gene>
<dbReference type="InterPro" id="IPR003770">
    <property type="entry name" value="MLTG-like"/>
</dbReference>
<feature type="non-terminal residue" evidence="7">
    <location>
        <position position="239"/>
    </location>
</feature>
<dbReference type="Pfam" id="PF02618">
    <property type="entry name" value="YceG"/>
    <property type="match status" value="1"/>
</dbReference>
<reference evidence="8" key="1">
    <citation type="submission" date="2017-09" db="EMBL/GenBank/DDBJ databases">
        <title>Depth-based differentiation of microbial function through sediment-hosted aquifers and enrichment of novel symbionts in the deep terrestrial subsurface.</title>
        <authorList>
            <person name="Probst A.J."/>
            <person name="Ladd B."/>
            <person name="Jarett J.K."/>
            <person name="Geller-Mcgrath D.E."/>
            <person name="Sieber C.M.K."/>
            <person name="Emerson J.B."/>
            <person name="Anantharaman K."/>
            <person name="Thomas B.C."/>
            <person name="Malmstrom R."/>
            <person name="Stieglmeier M."/>
            <person name="Klingl A."/>
            <person name="Woyke T."/>
            <person name="Ryan C.M."/>
            <person name="Banfield J.F."/>
        </authorList>
    </citation>
    <scope>NUCLEOTIDE SEQUENCE [LARGE SCALE GENOMIC DNA]</scope>
</reference>
<dbReference type="PANTHER" id="PTHR30518">
    <property type="entry name" value="ENDOLYTIC MUREIN TRANSGLYCOSYLASE"/>
    <property type="match status" value="1"/>
</dbReference>
<sequence length="239" mass="27075">MKKIHILFLILIFIGIASLTIYREGTLPVQKNTDEEISFVIEPGENLDTIINNLSKNDLIRSRLAFYLVVKQLGIEREIQAGQYQLKQSMSASEIASKLTVGRSDTEVTVPEGLRKEEIAEIMSNKFGISETEFNQLAKEGHLFPETYQISSNPTAEQIIEVMENTFDQRYTTDITAAAEANKLSKDEVVVLASIVEREAKYPEDRSEIASILLRRYREDHPLQIDATVQYALGYQANE</sequence>
<keyword evidence="3" id="KW-1133">Transmembrane helix</keyword>
<evidence type="ECO:0000313" key="8">
    <source>
        <dbReference type="Proteomes" id="UP000230027"/>
    </source>
</evidence>
<protein>
    <recommendedName>
        <fullName evidence="9">Endolytic transglycosylase MltG</fullName>
    </recommendedName>
</protein>
<dbReference type="Proteomes" id="UP000230027">
    <property type="component" value="Unassembled WGS sequence"/>
</dbReference>
<dbReference type="EMBL" id="PFOD01000085">
    <property type="protein sequence ID" value="PIZ64300.1"/>
    <property type="molecule type" value="Genomic_DNA"/>
</dbReference>
<keyword evidence="4" id="KW-0472">Membrane</keyword>
<keyword evidence="1" id="KW-1003">Cell membrane</keyword>
<name>A0A2M7U251_9BACT</name>
<evidence type="ECO:0000256" key="1">
    <source>
        <dbReference type="ARBA" id="ARBA00022475"/>
    </source>
</evidence>